<evidence type="ECO:0000313" key="1">
    <source>
        <dbReference type="EMBL" id="GBN05566.1"/>
    </source>
</evidence>
<organism evidence="1 2">
    <name type="scientific">Araneus ventricosus</name>
    <name type="common">Orbweaver spider</name>
    <name type="synonym">Epeira ventricosa</name>
    <dbReference type="NCBI Taxonomy" id="182803"/>
    <lineage>
        <taxon>Eukaryota</taxon>
        <taxon>Metazoa</taxon>
        <taxon>Ecdysozoa</taxon>
        <taxon>Arthropoda</taxon>
        <taxon>Chelicerata</taxon>
        <taxon>Arachnida</taxon>
        <taxon>Araneae</taxon>
        <taxon>Araneomorphae</taxon>
        <taxon>Entelegynae</taxon>
        <taxon>Araneoidea</taxon>
        <taxon>Araneidae</taxon>
        <taxon>Araneus</taxon>
    </lineage>
</organism>
<dbReference type="Proteomes" id="UP000499080">
    <property type="component" value="Unassembled WGS sequence"/>
</dbReference>
<name>A0A4Y2KW25_ARAVE</name>
<accession>A0A4Y2KW25</accession>
<keyword evidence="2" id="KW-1185">Reference proteome</keyword>
<proteinExistence type="predicted"/>
<evidence type="ECO:0000313" key="2">
    <source>
        <dbReference type="Proteomes" id="UP000499080"/>
    </source>
</evidence>
<sequence length="142" mass="16509">MFCHHCAQGNYTHLPPGWYTTGLLVMKTGHFGVSSLFLGTRDRLHKNVRYGHIRYDRHIIGNILLRARHSLSPIHLQHLWSSRQNRFQGKVGFQTFHRTTSILIGPAVLVWLDQICVERRARECPALAFHCVLKVRRSPDIY</sequence>
<dbReference type="AlphaFoldDB" id="A0A4Y2KW25"/>
<comment type="caution">
    <text evidence="1">The sequence shown here is derived from an EMBL/GenBank/DDBJ whole genome shotgun (WGS) entry which is preliminary data.</text>
</comment>
<gene>
    <name evidence="1" type="ORF">AVEN_124605_1</name>
</gene>
<reference evidence="1 2" key="1">
    <citation type="journal article" date="2019" name="Sci. Rep.">
        <title>Orb-weaving spider Araneus ventricosus genome elucidates the spidroin gene catalogue.</title>
        <authorList>
            <person name="Kono N."/>
            <person name="Nakamura H."/>
            <person name="Ohtoshi R."/>
            <person name="Moran D.A.P."/>
            <person name="Shinohara A."/>
            <person name="Yoshida Y."/>
            <person name="Fujiwara M."/>
            <person name="Mori M."/>
            <person name="Tomita M."/>
            <person name="Arakawa K."/>
        </authorList>
    </citation>
    <scope>NUCLEOTIDE SEQUENCE [LARGE SCALE GENOMIC DNA]</scope>
</reference>
<dbReference type="EMBL" id="BGPR01004980">
    <property type="protein sequence ID" value="GBN05566.1"/>
    <property type="molecule type" value="Genomic_DNA"/>
</dbReference>
<protein>
    <submittedName>
        <fullName evidence="1">Uncharacterized protein</fullName>
    </submittedName>
</protein>